<comment type="caution">
    <text evidence="1">The sequence shown here is derived from an EMBL/GenBank/DDBJ whole genome shotgun (WGS) entry which is preliminary data.</text>
</comment>
<name>A0A833TU31_ACIBZ</name>
<organism evidence="1 2">
    <name type="scientific">Acinetobacter bereziniae</name>
    <name type="common">Acinetobacter genomosp. 10</name>
    <dbReference type="NCBI Taxonomy" id="106648"/>
    <lineage>
        <taxon>Bacteria</taxon>
        <taxon>Pseudomonadati</taxon>
        <taxon>Pseudomonadota</taxon>
        <taxon>Gammaproteobacteria</taxon>
        <taxon>Moraxellales</taxon>
        <taxon>Moraxellaceae</taxon>
        <taxon>Acinetobacter</taxon>
    </lineage>
</organism>
<gene>
    <name evidence="1" type="ORF">GAK29_04556</name>
</gene>
<accession>A0A833TU31</accession>
<protein>
    <submittedName>
        <fullName evidence="1">Uncharacterized protein</fullName>
    </submittedName>
</protein>
<dbReference type="Proteomes" id="UP000490535">
    <property type="component" value="Unassembled WGS sequence"/>
</dbReference>
<evidence type="ECO:0000313" key="1">
    <source>
        <dbReference type="EMBL" id="KAF1015466.1"/>
    </source>
</evidence>
<dbReference type="AlphaFoldDB" id="A0A833TU31"/>
<evidence type="ECO:0000313" key="2">
    <source>
        <dbReference type="Proteomes" id="UP000490535"/>
    </source>
</evidence>
<sequence length="208" mass="24287">MKKEILERIQALGGNIDQIKGVSWIDDLCAIRFNSVLYERSQDTPWATADDQEPIYGLGEYIDQHQAELDKNPDAFFTQLIQEYYQLTEEGRGQSFWQPILFTPYKEGTADFKEWNDDFLDDDIDLNAIIQLTHNPKPELLQLFYRYGFPDHLYICVSDPCPENPTLFGTDHEVFFREVTNEGCLESFLNRCMTPAELIEIIKQKMNL</sequence>
<proteinExistence type="predicted"/>
<dbReference type="EMBL" id="WNDP01000214">
    <property type="protein sequence ID" value="KAF1015466.1"/>
    <property type="molecule type" value="Genomic_DNA"/>
</dbReference>
<reference evidence="2" key="1">
    <citation type="journal article" date="2020" name="MBio">
        <title>Horizontal gene transfer to a defensive symbiont with a reduced genome amongst a multipartite beetle microbiome.</title>
        <authorList>
            <person name="Waterworth S.C."/>
            <person name="Florez L.V."/>
            <person name="Rees E.R."/>
            <person name="Hertweck C."/>
            <person name="Kaltenpoth M."/>
            <person name="Kwan J.C."/>
        </authorList>
    </citation>
    <scope>NUCLEOTIDE SEQUENCE [LARGE SCALE GENOMIC DNA]</scope>
</reference>